<dbReference type="GO" id="GO:0046872">
    <property type="term" value="F:metal ion binding"/>
    <property type="evidence" value="ECO:0007669"/>
    <property type="project" value="UniProtKB-KW"/>
</dbReference>
<dbReference type="InterPro" id="IPR001370">
    <property type="entry name" value="BIR_rpt"/>
</dbReference>
<dbReference type="Proteomes" id="UP000019376">
    <property type="component" value="Unassembled WGS sequence"/>
</dbReference>
<feature type="compositionally biased region" description="Basic and acidic residues" evidence="3">
    <location>
        <begin position="747"/>
        <end position="756"/>
    </location>
</feature>
<dbReference type="PhylomeDB" id="S8AU40"/>
<dbReference type="Gene3D" id="1.10.1170.10">
    <property type="entry name" value="Inhibitor Of Apoptosis Protein (2mihbC-IAP-1), Chain A"/>
    <property type="match status" value="2"/>
</dbReference>
<dbReference type="eggNOG" id="KOG1101">
    <property type="taxonomic scope" value="Eukaryota"/>
</dbReference>
<evidence type="ECO:0000256" key="3">
    <source>
        <dbReference type="SAM" id="MobiDB-lite"/>
    </source>
</evidence>
<feature type="compositionally biased region" description="Acidic residues" evidence="3">
    <location>
        <begin position="627"/>
        <end position="639"/>
    </location>
</feature>
<proteinExistence type="predicted"/>
<sequence>MSADMDTFSARLASFDAVLKLEKRRSSTTKGSSVISWPHQSPSPAELAHAGFYYKPYETNPDNTTCFHCDRALDGWEEDDNPITEHLKHSPDCAWAIMMDIQQSSSNPTTIEDPNSERIVQARIGTFGTHWPHDGKRGWLCQSEKMVEAGWYFCPNDDSDDLASCAYCKLSLDGWEPKDDPFDEHHRRSPDCSFFVFAQLPGKKGKAKGKRGRPSKASSRLSTQSVATSASEMPDRSEMEIDGEMDEDVVTKTTTKAKSSKKGPKGKTKQTKKEDLEGPSQSEIDTTEPLQPEPPKQKRPGRPKKRVSEEISKDTEFESLQESEPAAAEEPSLKRRATRTRSSSVTRTYKSEMHDQSMPDAASMDEVESDEPKRGRKGSKKGTSKNRKASDVSVISKSTARTRLPRDSELEAELAAGLEADDLDSNIPRSLQDAETEASIRKATEAEPQRKKGRPAKKTKAGKKSKAVENAGDPELDDSSLAPPSPRQQAHASKRLSSMADFTDDEEVIAIKPKPTKTSKKKAIKKAKKDEPAHEEEDEMSVSLTQHDEPEQHESFATMDVADDGADSMPEDVEQRPATKPSKKKTSKKEEKPAKLKKIKAPEPTPPPASPSPEPVQDETPLASSPGDEEEFDSTDDLPDQIQAVLSSEALSPDPRSTQERTPVPPKTTKRFSDIPAEQHFARSLTESHSSQRHSQSASRVSHGAESPMPVPHQSTPSLSPQSSDAENRPPSSLPSARRPLVVSSPAKEKIVKDPHLAATPSPSKRTLNAGFPASLHPWTPVDIEEVLFGENSDKENGDLAGLLNGAKAGLTSPEKRMTVEAWILWNAKNGEERLKRECERLVSQFEKEGDRAMRRLETIECVD</sequence>
<feature type="compositionally biased region" description="Basic residues" evidence="3">
    <location>
        <begin position="451"/>
        <end position="465"/>
    </location>
</feature>
<gene>
    <name evidence="4" type="ORF">PDE_00265</name>
</gene>
<dbReference type="OrthoDB" id="2196114at2759"/>
<feature type="compositionally biased region" description="Basic residues" evidence="3">
    <location>
        <begin position="258"/>
        <end position="270"/>
    </location>
</feature>
<feature type="compositionally biased region" description="Low complexity" evidence="3">
    <location>
        <begin position="318"/>
        <end position="330"/>
    </location>
</feature>
<evidence type="ECO:0000313" key="4">
    <source>
        <dbReference type="EMBL" id="EPS25332.1"/>
    </source>
</evidence>
<name>S8AU40_PENO1</name>
<keyword evidence="2" id="KW-0862">Zinc</keyword>
<dbReference type="SUPFAM" id="SSF57924">
    <property type="entry name" value="Inhibitor of apoptosis (IAP) repeat"/>
    <property type="match status" value="2"/>
</dbReference>
<evidence type="ECO:0000313" key="5">
    <source>
        <dbReference type="Proteomes" id="UP000019376"/>
    </source>
</evidence>
<feature type="compositionally biased region" description="Polar residues" evidence="3">
    <location>
        <begin position="713"/>
        <end position="725"/>
    </location>
</feature>
<dbReference type="EMBL" id="KB644408">
    <property type="protein sequence ID" value="EPS25332.1"/>
    <property type="molecule type" value="Genomic_DNA"/>
</dbReference>
<dbReference type="SMART" id="SM00238">
    <property type="entry name" value="BIR"/>
    <property type="match status" value="2"/>
</dbReference>
<dbReference type="PROSITE" id="PS50143">
    <property type="entry name" value="BIR_REPEAT_2"/>
    <property type="match status" value="2"/>
</dbReference>
<accession>S8AU40</accession>
<evidence type="ECO:0000256" key="2">
    <source>
        <dbReference type="ARBA" id="ARBA00022833"/>
    </source>
</evidence>
<feature type="compositionally biased region" description="Acidic residues" evidence="3">
    <location>
        <begin position="561"/>
        <end position="572"/>
    </location>
</feature>
<feature type="compositionally biased region" description="Basic residues" evidence="3">
    <location>
        <begin position="203"/>
        <end position="214"/>
    </location>
</feature>
<feature type="compositionally biased region" description="Low complexity" evidence="3">
    <location>
        <begin position="693"/>
        <end position="702"/>
    </location>
</feature>
<feature type="compositionally biased region" description="Pro residues" evidence="3">
    <location>
        <begin position="603"/>
        <end position="614"/>
    </location>
</feature>
<feature type="compositionally biased region" description="Polar residues" evidence="3">
    <location>
        <begin position="218"/>
        <end position="231"/>
    </location>
</feature>
<evidence type="ECO:0000256" key="1">
    <source>
        <dbReference type="ARBA" id="ARBA00022723"/>
    </source>
</evidence>
<feature type="compositionally biased region" description="Basic and acidic residues" evidence="3">
    <location>
        <begin position="438"/>
        <end position="450"/>
    </location>
</feature>
<dbReference type="InterPro" id="IPR051190">
    <property type="entry name" value="Baculoviral_IAP"/>
</dbReference>
<feature type="region of interest" description="Disordered" evidence="3">
    <location>
        <begin position="203"/>
        <end position="776"/>
    </location>
</feature>
<dbReference type="CDD" id="cd00022">
    <property type="entry name" value="BIR"/>
    <property type="match status" value="2"/>
</dbReference>
<feature type="compositionally biased region" description="Low complexity" evidence="3">
    <location>
        <begin position="729"/>
        <end position="741"/>
    </location>
</feature>
<dbReference type="PANTHER" id="PTHR46771">
    <property type="entry name" value="DETERIN"/>
    <property type="match status" value="1"/>
</dbReference>
<dbReference type="HOGENOM" id="CLU_010318_1_0_1"/>
<feature type="compositionally biased region" description="Basic residues" evidence="3">
    <location>
        <begin position="374"/>
        <end position="387"/>
    </location>
</feature>
<keyword evidence="1" id="KW-0479">Metal-binding</keyword>
<protein>
    <submittedName>
        <fullName evidence="4">Uncharacterized protein</fullName>
    </submittedName>
</protein>
<dbReference type="Pfam" id="PF00653">
    <property type="entry name" value="BIR"/>
    <property type="match status" value="2"/>
</dbReference>
<dbReference type="AlphaFoldDB" id="S8AU40"/>
<feature type="compositionally biased region" description="Basic residues" evidence="3">
    <location>
        <begin position="514"/>
        <end position="527"/>
    </location>
</feature>
<feature type="compositionally biased region" description="Basic and acidic residues" evidence="3">
    <location>
        <begin position="306"/>
        <end position="316"/>
    </location>
</feature>
<organism evidence="4 5">
    <name type="scientific">Penicillium oxalicum (strain 114-2 / CGMCC 5302)</name>
    <name type="common">Penicillium decumbens</name>
    <dbReference type="NCBI Taxonomy" id="933388"/>
    <lineage>
        <taxon>Eukaryota</taxon>
        <taxon>Fungi</taxon>
        <taxon>Dikarya</taxon>
        <taxon>Ascomycota</taxon>
        <taxon>Pezizomycotina</taxon>
        <taxon>Eurotiomycetes</taxon>
        <taxon>Eurotiomycetidae</taxon>
        <taxon>Eurotiales</taxon>
        <taxon>Aspergillaceae</taxon>
        <taxon>Penicillium</taxon>
    </lineage>
</organism>
<dbReference type="STRING" id="933388.S8AU40"/>
<dbReference type="PANTHER" id="PTHR46771:SF5">
    <property type="entry name" value="DETERIN"/>
    <property type="match status" value="1"/>
</dbReference>
<reference evidence="4 5" key="1">
    <citation type="journal article" date="2013" name="PLoS ONE">
        <title>Genomic and secretomic analyses reveal unique features of the lignocellulolytic enzyme system of Penicillium decumbens.</title>
        <authorList>
            <person name="Liu G."/>
            <person name="Zhang L."/>
            <person name="Wei X."/>
            <person name="Zou G."/>
            <person name="Qin Y."/>
            <person name="Ma L."/>
            <person name="Li J."/>
            <person name="Zheng H."/>
            <person name="Wang S."/>
            <person name="Wang C."/>
            <person name="Xun L."/>
            <person name="Zhao G.-P."/>
            <person name="Zhou Z."/>
            <person name="Qu Y."/>
        </authorList>
    </citation>
    <scope>NUCLEOTIDE SEQUENCE [LARGE SCALE GENOMIC DNA]</scope>
    <source>
        <strain evidence="5">114-2 / CGMCC 5302</strain>
    </source>
</reference>
<keyword evidence="5" id="KW-1185">Reference proteome</keyword>